<reference evidence="2 3" key="1">
    <citation type="submission" date="2024-09" db="EMBL/GenBank/DDBJ databases">
        <authorList>
            <person name="Sun Q."/>
            <person name="Mori K."/>
        </authorList>
    </citation>
    <scope>NUCLEOTIDE SEQUENCE [LARGE SCALE GENOMIC DNA]</scope>
    <source>
        <strain evidence="2 3">TISTR 2452</strain>
    </source>
</reference>
<gene>
    <name evidence="2" type="ORF">ACFFSY_15400</name>
</gene>
<dbReference type="CDD" id="cd00090">
    <property type="entry name" value="HTH_ARSR"/>
    <property type="match status" value="1"/>
</dbReference>
<name>A0ABV5KQ08_9BACL</name>
<dbReference type="SUPFAM" id="SSF46785">
    <property type="entry name" value="Winged helix' DNA-binding domain"/>
    <property type="match status" value="1"/>
</dbReference>
<dbReference type="PANTHER" id="PTHR30363:SF28">
    <property type="entry name" value="TRANSCRIPTIONAL REGULATORY PROTEIN-RELATED"/>
    <property type="match status" value="1"/>
</dbReference>
<keyword evidence="1" id="KW-0238">DNA-binding</keyword>
<evidence type="ECO:0000313" key="2">
    <source>
        <dbReference type="EMBL" id="MFB9327312.1"/>
    </source>
</evidence>
<dbReference type="Proteomes" id="UP001589747">
    <property type="component" value="Unassembled WGS sequence"/>
</dbReference>
<proteinExistence type="predicted"/>
<dbReference type="Pfam" id="PF12840">
    <property type="entry name" value="HTH_20"/>
    <property type="match status" value="1"/>
</dbReference>
<dbReference type="InterPro" id="IPR050313">
    <property type="entry name" value="Carb_Metab_HTH_regulators"/>
</dbReference>
<dbReference type="InterPro" id="IPR011991">
    <property type="entry name" value="ArsR-like_HTH"/>
</dbReference>
<organism evidence="2 3">
    <name type="scientific">Paenibacillus aurantiacus</name>
    <dbReference type="NCBI Taxonomy" id="1936118"/>
    <lineage>
        <taxon>Bacteria</taxon>
        <taxon>Bacillati</taxon>
        <taxon>Bacillota</taxon>
        <taxon>Bacilli</taxon>
        <taxon>Bacillales</taxon>
        <taxon>Paenibacillaceae</taxon>
        <taxon>Paenibacillus</taxon>
    </lineage>
</organism>
<keyword evidence="3" id="KW-1185">Reference proteome</keyword>
<dbReference type="EMBL" id="JBHMDO010000024">
    <property type="protein sequence ID" value="MFB9327312.1"/>
    <property type="molecule type" value="Genomic_DNA"/>
</dbReference>
<dbReference type="InterPro" id="IPR036388">
    <property type="entry name" value="WH-like_DNA-bd_sf"/>
</dbReference>
<accession>A0ABV5KQ08</accession>
<comment type="caution">
    <text evidence="2">The sequence shown here is derived from an EMBL/GenBank/DDBJ whole genome shotgun (WGS) entry which is preliminary data.</text>
</comment>
<dbReference type="RefSeq" id="WP_377495469.1">
    <property type="nucleotide sequence ID" value="NZ_JBHMDO010000024.1"/>
</dbReference>
<dbReference type="InterPro" id="IPR036390">
    <property type="entry name" value="WH_DNA-bd_sf"/>
</dbReference>
<protein>
    <submittedName>
        <fullName evidence="2">Helix-turn-helix transcriptional regulator</fullName>
    </submittedName>
</protein>
<dbReference type="Gene3D" id="1.10.10.10">
    <property type="entry name" value="Winged helix-like DNA-binding domain superfamily/Winged helix DNA-binding domain"/>
    <property type="match status" value="1"/>
</dbReference>
<sequence length="226" mass="25344">MEPFGDALPAKTQFRQEGGTRQTILVLLKTRAPMNAGDLARELNITEMGVRRHLSSLERDGLIRPTVVRQSVGRPTLKYSLTEEAEQVFPKTYSSLALDLLEELEGDPNAASMIDRMFEGRKRKLLERHASRMSGKDLAARVQELSDIQNDGGYMVSLENHGDELVLHEYNCPIARVAARYEQACQCELALFRELLLADVERTECLAKGGTKCTYKIARSSARESD</sequence>
<dbReference type="PANTHER" id="PTHR30363">
    <property type="entry name" value="HTH-TYPE TRANSCRIPTIONAL REGULATOR SRLR-RELATED"/>
    <property type="match status" value="1"/>
</dbReference>
<evidence type="ECO:0000313" key="3">
    <source>
        <dbReference type="Proteomes" id="UP001589747"/>
    </source>
</evidence>
<evidence type="ECO:0000256" key="1">
    <source>
        <dbReference type="ARBA" id="ARBA00023125"/>
    </source>
</evidence>